<evidence type="ECO:0000256" key="7">
    <source>
        <dbReference type="ARBA" id="ARBA00022679"/>
    </source>
</evidence>
<accession>A9KK06</accession>
<feature type="transmembrane region" description="Helical" evidence="16">
    <location>
        <begin position="567"/>
        <end position="591"/>
    </location>
</feature>
<dbReference type="InterPro" id="IPR029044">
    <property type="entry name" value="Nucleotide-diphossugar_trans"/>
</dbReference>
<sequence length="648" mass="75155" precursor="true">MRKHVKLPKRIRKGKDYQDVLLQRKSDRRILSNVPDKTKMRNNTDRRGNQKIEDSIGNINDFIANKQAGIRYKVHYDVKVICSNKGVKTKFSCTGIDISMTGILLQIEQKEYIEVINEADSIRLKFEILPGTMPEGLEMKVNTLAVISRTQQLSDGNLLCGMSFKQELSVYASHKKDRYLLMISSLLLFFITAFIILMRAESVIYFKFNKWLYLYSIIAACFLLSRYLFGFMYRKVPIDINFTPGVSILIPCFNEEEWIQRTILSCINQDYPVDKLEVIVIDDCSHDKSVEKIEEIINKLYQEADQFDIKNRLKYIVQKENAGKREALALGALEAKHELVVFVDSDSFLDPFAIRNLVQPFKDPKMGGVSGRTDVANTFTNTLTKMQSVRYYIAFRIMKAAESYFDAVTCLSGPLACYKKEIILENREAWLNQSFLGQRATFGDDRAMTNFVLKKHRTAYQDSAICSTIVPNQYRVFLKQQMRWKRSWLRESLIAGKFMWKKEPFAAITFYMGLIVPIAAPIVVIYNLIYVPLQHRVFPTAFLVGILLMSLLMSVAQLLFRKSSTWLFGMLFCFYYEAVLLWQMPIAWVTFWKSTWGTRMTPSDIEAQLKKEDKLTKYLKKVSIQEDDLNQSQESELREGSHEITINE</sequence>
<evidence type="ECO:0000313" key="19">
    <source>
        <dbReference type="Proteomes" id="UP000000370"/>
    </source>
</evidence>
<dbReference type="Gene3D" id="3.90.550.10">
    <property type="entry name" value="Spore Coat Polysaccharide Biosynthesis Protein SpsA, Chain A"/>
    <property type="match status" value="1"/>
</dbReference>
<evidence type="ECO:0000259" key="17">
    <source>
        <dbReference type="Pfam" id="PF00535"/>
    </source>
</evidence>
<evidence type="ECO:0000256" key="12">
    <source>
        <dbReference type="ARBA" id="ARBA00043237"/>
    </source>
</evidence>
<dbReference type="KEGG" id="cpy:Cphy_2212"/>
<evidence type="ECO:0000256" key="4">
    <source>
        <dbReference type="ARBA" id="ARBA00012207"/>
    </source>
</evidence>
<dbReference type="CDD" id="cd06423">
    <property type="entry name" value="CESA_like"/>
    <property type="match status" value="1"/>
</dbReference>
<feature type="transmembrane region" description="Helical" evidence="16">
    <location>
        <begin position="505"/>
        <end position="529"/>
    </location>
</feature>
<name>A9KK06_LACP7</name>
<evidence type="ECO:0000256" key="3">
    <source>
        <dbReference type="ARBA" id="ARBA00006782"/>
    </source>
</evidence>
<organism evidence="18 19">
    <name type="scientific">Lachnoclostridium phytofermentans (strain ATCC 700394 / DSM 18823 / ISDg)</name>
    <name type="common">Clostridium phytofermentans</name>
    <dbReference type="NCBI Taxonomy" id="357809"/>
    <lineage>
        <taxon>Bacteria</taxon>
        <taxon>Bacillati</taxon>
        <taxon>Bacillota</taxon>
        <taxon>Clostridia</taxon>
        <taxon>Lachnospirales</taxon>
        <taxon>Lachnospiraceae</taxon>
    </lineage>
</organism>
<proteinExistence type="inferred from homology"/>
<comment type="subcellular location">
    <subcellularLocation>
        <location evidence="1">Cell membrane</location>
    </subcellularLocation>
</comment>
<reference evidence="19" key="1">
    <citation type="submission" date="2007-11" db="EMBL/GenBank/DDBJ databases">
        <title>Complete genome sequence of Clostridium phytofermentans ISDg.</title>
        <authorList>
            <person name="Leschine S.B."/>
            <person name="Warnick T.A."/>
            <person name="Blanchard J.L."/>
            <person name="Schnell D.J."/>
            <person name="Petit E.L."/>
            <person name="LaTouf W.G."/>
            <person name="Copeland A."/>
            <person name="Lucas S."/>
            <person name="Lapidus A."/>
            <person name="Barry K."/>
            <person name="Glavina del Rio T."/>
            <person name="Dalin E."/>
            <person name="Tice H."/>
            <person name="Pitluck S."/>
            <person name="Kiss H."/>
            <person name="Brettin T."/>
            <person name="Bruce D."/>
            <person name="Detter J.C."/>
            <person name="Han C."/>
            <person name="Kuske C."/>
            <person name="Schmutz J."/>
            <person name="Larimer F."/>
            <person name="Land M."/>
            <person name="Hauser L."/>
            <person name="Kyrpides N."/>
            <person name="Kim E.A."/>
            <person name="Richardson P."/>
        </authorList>
    </citation>
    <scope>NUCLEOTIDE SEQUENCE [LARGE SCALE GENOMIC DNA]</scope>
    <source>
        <strain evidence="19">ATCC 700394 / DSM 18823 / ISDg</strain>
    </source>
</reference>
<dbReference type="STRING" id="357809.Cphy_2212"/>
<evidence type="ECO:0000256" key="9">
    <source>
        <dbReference type="ARBA" id="ARBA00037408"/>
    </source>
</evidence>
<evidence type="ECO:0000256" key="13">
    <source>
        <dbReference type="ARBA" id="ARBA00047709"/>
    </source>
</evidence>
<dbReference type="AlphaFoldDB" id="A9KK06"/>
<keyword evidence="19" id="KW-1185">Reference proteome</keyword>
<evidence type="ECO:0000256" key="16">
    <source>
        <dbReference type="SAM" id="Phobius"/>
    </source>
</evidence>
<evidence type="ECO:0000256" key="8">
    <source>
        <dbReference type="ARBA" id="ARBA00023136"/>
    </source>
</evidence>
<dbReference type="CAZy" id="GT2">
    <property type="family name" value="Glycosyltransferase Family 2"/>
</dbReference>
<dbReference type="EMBL" id="CP000885">
    <property type="protein sequence ID" value="ABX42578.1"/>
    <property type="molecule type" value="Genomic_DNA"/>
</dbReference>
<feature type="region of interest" description="Disordered" evidence="15">
    <location>
        <begin position="628"/>
        <end position="648"/>
    </location>
</feature>
<dbReference type="PANTHER" id="PTHR22913">
    <property type="entry name" value="HYALURONAN SYNTHASE"/>
    <property type="match status" value="1"/>
</dbReference>
<evidence type="ECO:0000256" key="6">
    <source>
        <dbReference type="ARBA" id="ARBA00022676"/>
    </source>
</evidence>
<evidence type="ECO:0000313" key="18">
    <source>
        <dbReference type="EMBL" id="ABX42578.1"/>
    </source>
</evidence>
<comment type="catalytic activity">
    <reaction evidence="14">
        <text>N-acetyl-beta-D-glucosaminyl-(1-&gt;4)-[hyaluronan](n) + UDP-alpha-D-glucuronate = [hyaluronan](n+1) + UDP + H(+)</text>
        <dbReference type="Rhea" id="RHEA:12528"/>
        <dbReference type="Rhea" id="RHEA-COMP:12585"/>
        <dbReference type="Rhea" id="RHEA-COMP:12587"/>
        <dbReference type="ChEBI" id="CHEBI:15378"/>
        <dbReference type="ChEBI" id="CHEBI:58052"/>
        <dbReference type="ChEBI" id="CHEBI:58223"/>
        <dbReference type="ChEBI" id="CHEBI:132153"/>
        <dbReference type="ChEBI" id="CHEBI:132154"/>
        <dbReference type="EC" id="2.4.1.212"/>
    </reaction>
</comment>
<dbReference type="GO" id="GO:0085029">
    <property type="term" value="P:extracellular matrix assembly"/>
    <property type="evidence" value="ECO:0007669"/>
    <property type="project" value="TreeGrafter"/>
</dbReference>
<evidence type="ECO:0000256" key="2">
    <source>
        <dbReference type="ARBA" id="ARBA00004698"/>
    </source>
</evidence>
<dbReference type="SUPFAM" id="SSF53448">
    <property type="entry name" value="Nucleotide-diphospho-sugar transferases"/>
    <property type="match status" value="1"/>
</dbReference>
<comment type="pathway">
    <text evidence="2">Glycan biosynthesis; hyaluronan biosynthesis.</text>
</comment>
<dbReference type="GO" id="GO:0005886">
    <property type="term" value="C:plasma membrane"/>
    <property type="evidence" value="ECO:0007669"/>
    <property type="project" value="UniProtKB-SubCell"/>
</dbReference>
<dbReference type="HOGENOM" id="CLU_029695_4_2_9"/>
<dbReference type="Pfam" id="PF00535">
    <property type="entry name" value="Glycos_transf_2"/>
    <property type="match status" value="1"/>
</dbReference>
<dbReference type="EC" id="2.4.1.212" evidence="4"/>
<dbReference type="GO" id="GO:0030213">
    <property type="term" value="P:hyaluronan biosynthetic process"/>
    <property type="evidence" value="ECO:0007669"/>
    <property type="project" value="TreeGrafter"/>
</dbReference>
<dbReference type="GO" id="GO:0050501">
    <property type="term" value="F:hyaluronan synthase activity"/>
    <property type="evidence" value="ECO:0007669"/>
    <property type="project" value="UniProtKB-EC"/>
</dbReference>
<evidence type="ECO:0000256" key="14">
    <source>
        <dbReference type="ARBA" id="ARBA00048168"/>
    </source>
</evidence>
<keyword evidence="16" id="KW-0812">Transmembrane</keyword>
<comment type="similarity">
    <text evidence="3">Belongs to the NodC/HAS family.</text>
</comment>
<keyword evidence="6" id="KW-0328">Glycosyltransferase</keyword>
<evidence type="ECO:0000256" key="10">
    <source>
        <dbReference type="ARBA" id="ARBA00040508"/>
    </source>
</evidence>
<evidence type="ECO:0000256" key="11">
    <source>
        <dbReference type="ARBA" id="ARBA00042148"/>
    </source>
</evidence>
<evidence type="ECO:0000256" key="5">
    <source>
        <dbReference type="ARBA" id="ARBA00022475"/>
    </source>
</evidence>
<feature type="domain" description="Glycosyltransferase 2-like" evidence="17">
    <location>
        <begin position="247"/>
        <end position="422"/>
    </location>
</feature>
<protein>
    <recommendedName>
        <fullName evidence="10">Hyaluronan synthase</fullName>
        <ecNumber evidence="4">2.4.1.212</ecNumber>
    </recommendedName>
    <alternativeName>
        <fullName evidence="12">Hyaluronate synthase</fullName>
    </alternativeName>
    <alternativeName>
        <fullName evidence="11">Hyaluronic acid synthase</fullName>
    </alternativeName>
</protein>
<dbReference type="eggNOG" id="COG1215">
    <property type="taxonomic scope" value="Bacteria"/>
</dbReference>
<comment type="function">
    <text evidence="9">Glycosaminoglycan synthesis. The hyaluronic acid capsule is involved in the pathogenicity of group A Streptococci; it may be the major virulence determinant.</text>
</comment>
<feature type="transmembrane region" description="Helical" evidence="16">
    <location>
        <begin position="541"/>
        <end position="560"/>
    </location>
</feature>
<dbReference type="Proteomes" id="UP000000370">
    <property type="component" value="Chromosome"/>
</dbReference>
<gene>
    <name evidence="18" type="ordered locus">Cphy_2212</name>
</gene>
<comment type="catalytic activity">
    <reaction evidence="13">
        <text>[hyaluronan](n) + UDP-N-acetyl-alpha-D-glucosamine = N-acetyl-beta-D-glucosaminyl-(1-&gt;4)-[hyaluronan](n) + UDP + H(+)</text>
        <dbReference type="Rhea" id="RHEA:20465"/>
        <dbReference type="Rhea" id="RHEA-COMP:12583"/>
        <dbReference type="Rhea" id="RHEA-COMP:12585"/>
        <dbReference type="ChEBI" id="CHEBI:15378"/>
        <dbReference type="ChEBI" id="CHEBI:57705"/>
        <dbReference type="ChEBI" id="CHEBI:58223"/>
        <dbReference type="ChEBI" id="CHEBI:132153"/>
        <dbReference type="ChEBI" id="CHEBI:132154"/>
        <dbReference type="EC" id="2.4.1.212"/>
    </reaction>
</comment>
<evidence type="ECO:0000256" key="15">
    <source>
        <dbReference type="SAM" id="MobiDB-lite"/>
    </source>
</evidence>
<keyword evidence="7 18" id="KW-0808">Transferase</keyword>
<dbReference type="PANTHER" id="PTHR22913:SF12">
    <property type="entry name" value="MANNURONAN SYNTHASE"/>
    <property type="match status" value="1"/>
</dbReference>
<keyword evidence="16" id="KW-1133">Transmembrane helix</keyword>
<keyword evidence="8 16" id="KW-0472">Membrane</keyword>
<feature type="transmembrane region" description="Helical" evidence="16">
    <location>
        <begin position="179"/>
        <end position="200"/>
    </location>
</feature>
<feature type="transmembrane region" description="Helical" evidence="16">
    <location>
        <begin position="212"/>
        <end position="229"/>
    </location>
</feature>
<dbReference type="InterPro" id="IPR001173">
    <property type="entry name" value="Glyco_trans_2-like"/>
</dbReference>
<keyword evidence="5" id="KW-1003">Cell membrane</keyword>
<evidence type="ECO:0000256" key="1">
    <source>
        <dbReference type="ARBA" id="ARBA00004236"/>
    </source>
</evidence>